<accession>A0ABS8PBX6</accession>
<comment type="cofactor">
    <cofactor evidence="11">
        <name>[4Fe-4S] cluster</name>
        <dbReference type="ChEBI" id="CHEBI:49883"/>
    </cofactor>
    <text evidence="11">Binds 1 [4Fe-4S] cluster per subunit. Following nitrosylation of the [4Fe-4S] cluster binds 1 [4Fe-8(NO)] cluster per subunit.</text>
</comment>
<feature type="binding site" evidence="11">
    <location>
        <position position="9"/>
    </location>
    <ligand>
        <name>[4Fe-4S] cluster</name>
        <dbReference type="ChEBI" id="CHEBI:49883"/>
    </ligand>
</feature>
<keyword evidence="4 11" id="KW-0479">Metal-binding</keyword>
<protein>
    <recommendedName>
        <fullName evidence="11">Transcriptional regulator WhiB</fullName>
    </recommendedName>
</protein>
<keyword evidence="6 11" id="KW-0411">Iron-sulfur</keyword>
<evidence type="ECO:0000256" key="10">
    <source>
        <dbReference type="ARBA" id="ARBA00023163"/>
    </source>
</evidence>
<evidence type="ECO:0000256" key="2">
    <source>
        <dbReference type="ARBA" id="ARBA00006597"/>
    </source>
</evidence>
<evidence type="ECO:0000256" key="7">
    <source>
        <dbReference type="ARBA" id="ARBA00023015"/>
    </source>
</evidence>
<comment type="caution">
    <text evidence="13">The sequence shown here is derived from an EMBL/GenBank/DDBJ whole genome shotgun (WGS) entry which is preliminary data.</text>
</comment>
<keyword evidence="9 11" id="KW-1015">Disulfide bond</keyword>
<proteinExistence type="inferred from homology"/>
<keyword evidence="11" id="KW-0963">Cytoplasm</keyword>
<keyword evidence="10 11" id="KW-0804">Transcription</keyword>
<dbReference type="PANTHER" id="PTHR38839">
    <property type="entry name" value="TRANSCRIPTIONAL REGULATOR WHID-RELATED"/>
    <property type="match status" value="1"/>
</dbReference>
<keyword evidence="5 11" id="KW-0408">Iron</keyword>
<evidence type="ECO:0000256" key="1">
    <source>
        <dbReference type="ARBA" id="ARBA00004496"/>
    </source>
</evidence>
<name>A0ABS8PBX6_9PSEU</name>
<keyword evidence="8 11" id="KW-0238">DNA-binding</keyword>
<comment type="PTM">
    <text evidence="11">The Fe-S cluster can be nitrosylated by nitric oxide (NO).</text>
</comment>
<dbReference type="EMBL" id="JAJNDB010000004">
    <property type="protein sequence ID" value="MCD2195794.1"/>
    <property type="molecule type" value="Genomic_DNA"/>
</dbReference>
<feature type="binding site" evidence="11">
    <location>
        <position position="46"/>
    </location>
    <ligand>
        <name>[4Fe-4S] cluster</name>
        <dbReference type="ChEBI" id="CHEBI:49883"/>
    </ligand>
</feature>
<dbReference type="RefSeq" id="WP_230737238.1">
    <property type="nucleotide sequence ID" value="NZ_JAJNDB010000004.1"/>
</dbReference>
<evidence type="ECO:0000313" key="14">
    <source>
        <dbReference type="Proteomes" id="UP001199469"/>
    </source>
</evidence>
<feature type="binding site" evidence="11">
    <location>
        <position position="40"/>
    </location>
    <ligand>
        <name>[4Fe-4S] cluster</name>
        <dbReference type="ChEBI" id="CHEBI:49883"/>
    </ligand>
</feature>
<gene>
    <name evidence="11" type="primary">whiB</name>
    <name evidence="13" type="ORF">LQ327_20690</name>
</gene>
<evidence type="ECO:0000256" key="11">
    <source>
        <dbReference type="HAMAP-Rule" id="MF_01479"/>
    </source>
</evidence>
<evidence type="ECO:0000256" key="4">
    <source>
        <dbReference type="ARBA" id="ARBA00022723"/>
    </source>
</evidence>
<comment type="function">
    <text evidence="11">Acts as a transcriptional regulator. Probably redox-responsive. The apo- but not holo-form probably binds DNA.</text>
</comment>
<comment type="subcellular location">
    <subcellularLocation>
        <location evidence="1 11">Cytoplasm</location>
    </subcellularLocation>
</comment>
<evidence type="ECO:0000256" key="3">
    <source>
        <dbReference type="ARBA" id="ARBA00022485"/>
    </source>
</evidence>
<evidence type="ECO:0000256" key="5">
    <source>
        <dbReference type="ARBA" id="ARBA00023004"/>
    </source>
</evidence>
<comment type="PTM">
    <text evidence="11">Upon Fe-S cluster removal intramolecular disulfide bonds are formed.</text>
</comment>
<comment type="similarity">
    <text evidence="2 11">Belongs to the WhiB family.</text>
</comment>
<dbReference type="InterPro" id="IPR003482">
    <property type="entry name" value="Whib"/>
</dbReference>
<evidence type="ECO:0000256" key="8">
    <source>
        <dbReference type="ARBA" id="ARBA00023125"/>
    </source>
</evidence>
<keyword evidence="14" id="KW-1185">Reference proteome</keyword>
<keyword evidence="3 11" id="KW-0004">4Fe-4S</keyword>
<keyword evidence="7 11" id="KW-0805">Transcription regulation</keyword>
<evidence type="ECO:0000256" key="6">
    <source>
        <dbReference type="ARBA" id="ARBA00023014"/>
    </source>
</evidence>
<dbReference type="PROSITE" id="PS51674">
    <property type="entry name" value="4FE4S_WBL"/>
    <property type="match status" value="1"/>
</dbReference>
<dbReference type="Pfam" id="PF02467">
    <property type="entry name" value="Whib"/>
    <property type="match status" value="1"/>
</dbReference>
<reference evidence="13 14" key="1">
    <citation type="submission" date="2021-11" db="EMBL/GenBank/DDBJ databases">
        <title>Draft genome sequence of Actinomycetospora sp. SF1 isolated from the rhizosphere soil.</title>
        <authorList>
            <person name="Duangmal K."/>
            <person name="Chantavorakit T."/>
        </authorList>
    </citation>
    <scope>NUCLEOTIDE SEQUENCE [LARGE SCALE GENOMIC DNA]</scope>
    <source>
        <strain evidence="13 14">TBRC 5722</strain>
    </source>
</reference>
<dbReference type="Proteomes" id="UP001199469">
    <property type="component" value="Unassembled WGS sequence"/>
</dbReference>
<evidence type="ECO:0000256" key="9">
    <source>
        <dbReference type="ARBA" id="ARBA00023157"/>
    </source>
</evidence>
<dbReference type="InterPro" id="IPR034768">
    <property type="entry name" value="4FE4S_WBL"/>
</dbReference>
<organism evidence="13 14">
    <name type="scientific">Actinomycetospora endophytica</name>
    <dbReference type="NCBI Taxonomy" id="2291215"/>
    <lineage>
        <taxon>Bacteria</taxon>
        <taxon>Bacillati</taxon>
        <taxon>Actinomycetota</taxon>
        <taxon>Actinomycetes</taxon>
        <taxon>Pseudonocardiales</taxon>
        <taxon>Pseudonocardiaceae</taxon>
        <taxon>Actinomycetospora</taxon>
    </lineage>
</organism>
<dbReference type="PANTHER" id="PTHR38839:SF6">
    <property type="entry name" value="TRANSCRIPTIONAL REGULATOR WHIB1"/>
    <property type="match status" value="1"/>
</dbReference>
<sequence length="83" mass="8842">MDWRTLAACRDEDPELFFPVGTGEASRADVAAAKAVCRGCPVVSPCLAWALASGQDAGVWGGTSEGERRALRRAVRVRARRPG</sequence>
<evidence type="ECO:0000259" key="12">
    <source>
        <dbReference type="PROSITE" id="PS51674"/>
    </source>
</evidence>
<dbReference type="HAMAP" id="MF_01479">
    <property type="entry name" value="WhiB"/>
    <property type="match status" value="1"/>
</dbReference>
<feature type="binding site" evidence="11">
    <location>
        <position position="37"/>
    </location>
    <ligand>
        <name>[4Fe-4S] cluster</name>
        <dbReference type="ChEBI" id="CHEBI:49883"/>
    </ligand>
</feature>
<feature type="domain" description="4Fe-4S Wbl-type" evidence="12">
    <location>
        <begin position="8"/>
        <end position="70"/>
    </location>
</feature>
<evidence type="ECO:0000313" key="13">
    <source>
        <dbReference type="EMBL" id="MCD2195794.1"/>
    </source>
</evidence>